<dbReference type="InterPro" id="IPR008000">
    <property type="entry name" value="Rham/fucose_mutarotase"/>
</dbReference>
<organism evidence="1 2">
    <name type="scientific">Salegentibacter holothuriorum</name>
    <dbReference type="NCBI Taxonomy" id="241145"/>
    <lineage>
        <taxon>Bacteria</taxon>
        <taxon>Pseudomonadati</taxon>
        <taxon>Bacteroidota</taxon>
        <taxon>Flavobacteriia</taxon>
        <taxon>Flavobacteriales</taxon>
        <taxon>Flavobacteriaceae</taxon>
        <taxon>Salegentibacter</taxon>
    </lineage>
</organism>
<dbReference type="AlphaFoldDB" id="A0A1T5DIG2"/>
<evidence type="ECO:0000313" key="2">
    <source>
        <dbReference type="Proteomes" id="UP000190230"/>
    </source>
</evidence>
<reference evidence="2" key="1">
    <citation type="submission" date="2017-02" db="EMBL/GenBank/DDBJ databases">
        <authorList>
            <person name="Varghese N."/>
            <person name="Submissions S."/>
        </authorList>
    </citation>
    <scope>NUCLEOTIDE SEQUENCE [LARGE SCALE GENOMIC DNA]</scope>
    <source>
        <strain evidence="2">DSM 23405</strain>
    </source>
</reference>
<dbReference type="SUPFAM" id="SSF54909">
    <property type="entry name" value="Dimeric alpha+beta barrel"/>
    <property type="match status" value="1"/>
</dbReference>
<dbReference type="InterPro" id="IPR011008">
    <property type="entry name" value="Dimeric_a/b-barrel"/>
</dbReference>
<dbReference type="Pfam" id="PF05336">
    <property type="entry name" value="rhaM"/>
    <property type="match status" value="1"/>
</dbReference>
<dbReference type="PANTHER" id="PTHR43239">
    <property type="entry name" value="UPF0734 PROTEIN DDB_G0273871/DDB_G0273177"/>
    <property type="match status" value="1"/>
</dbReference>
<accession>A0A1T5DIG2</accession>
<dbReference type="EMBL" id="FUYY01000005">
    <property type="protein sequence ID" value="SKB71427.1"/>
    <property type="molecule type" value="Genomic_DNA"/>
</dbReference>
<dbReference type="OrthoDB" id="1430580at2"/>
<dbReference type="RefSeq" id="WP_079721501.1">
    <property type="nucleotide sequence ID" value="NZ_FUYY01000005.1"/>
</dbReference>
<evidence type="ECO:0000313" key="1">
    <source>
        <dbReference type="EMBL" id="SKB71427.1"/>
    </source>
</evidence>
<keyword evidence="2" id="KW-1185">Reference proteome</keyword>
<dbReference type="GO" id="GO:0016857">
    <property type="term" value="F:racemase and epimerase activity, acting on carbohydrates and derivatives"/>
    <property type="evidence" value="ECO:0007669"/>
    <property type="project" value="InterPro"/>
</dbReference>
<protein>
    <submittedName>
        <fullName evidence="1">L-rhamnose mutarotase</fullName>
    </submittedName>
</protein>
<gene>
    <name evidence="1" type="ORF">SAMN05660776_2654</name>
</gene>
<dbReference type="Proteomes" id="UP000190230">
    <property type="component" value="Unassembled WGS sequence"/>
</dbReference>
<dbReference type="PANTHER" id="PTHR43239:SF1">
    <property type="entry name" value="UPF0734 PROTEIN DDB_G0273871_DDB_G0273177"/>
    <property type="match status" value="1"/>
</dbReference>
<dbReference type="Gene3D" id="3.30.70.100">
    <property type="match status" value="1"/>
</dbReference>
<name>A0A1T5DIG2_9FLAO</name>
<proteinExistence type="predicted"/>
<dbReference type="STRING" id="241145.SAMN05660776_2654"/>
<dbReference type="InterPro" id="IPR052996">
    <property type="entry name" value="Carb_Metab_Mutarotase"/>
</dbReference>
<sequence length="114" mass="13464">MKTDKYVLACDLKDDAELIKKYEEYHREVWPEIIKSTLEVGILNMEIFRTGNRLIMLMETQPDFSFGEKAKADKQNIKVQEWENLMGKYQQAVPSAKNGEKWTLMDKIFDLRNT</sequence>